<accession>A0ABT4EML0</accession>
<gene>
    <name evidence="1" type="ORF">M5W82_07975</name>
</gene>
<keyword evidence="2" id="KW-1185">Reference proteome</keyword>
<dbReference type="EMBL" id="JAMDLZ010000013">
    <property type="protein sequence ID" value="MCY9546890.1"/>
    <property type="molecule type" value="Genomic_DNA"/>
</dbReference>
<evidence type="ECO:0000313" key="2">
    <source>
        <dbReference type="Proteomes" id="UP001527052"/>
    </source>
</evidence>
<name>A0ABT4EML0_9BACI</name>
<protein>
    <submittedName>
        <fullName evidence="1">Uncharacterized protein</fullName>
    </submittedName>
</protein>
<evidence type="ECO:0000313" key="1">
    <source>
        <dbReference type="EMBL" id="MCY9546890.1"/>
    </source>
</evidence>
<proteinExistence type="predicted"/>
<comment type="caution">
    <text evidence="1">The sequence shown here is derived from an EMBL/GenBank/DDBJ whole genome shotgun (WGS) entry which is preliminary data.</text>
</comment>
<organism evidence="1 2">
    <name type="scientific">Lysinibacillus xylanilyticus</name>
    <dbReference type="NCBI Taxonomy" id="582475"/>
    <lineage>
        <taxon>Bacteria</taxon>
        <taxon>Bacillati</taxon>
        <taxon>Bacillota</taxon>
        <taxon>Bacilli</taxon>
        <taxon>Bacillales</taxon>
        <taxon>Bacillaceae</taxon>
        <taxon>Lysinibacillus</taxon>
    </lineage>
</organism>
<dbReference type="Proteomes" id="UP001527052">
    <property type="component" value="Unassembled WGS sequence"/>
</dbReference>
<reference evidence="1 2" key="1">
    <citation type="submission" date="2022-05" db="EMBL/GenBank/DDBJ databases">
        <title>Genome Sequencing of Bee-Associated Microbes.</title>
        <authorList>
            <person name="Dunlap C."/>
        </authorList>
    </citation>
    <scope>NUCLEOTIDE SEQUENCE [LARGE SCALE GENOMIC DNA]</scope>
    <source>
        <strain evidence="1 2">NRRL BD-083</strain>
    </source>
</reference>
<dbReference type="RefSeq" id="WP_268637048.1">
    <property type="nucleotide sequence ID" value="NZ_JAMDLZ010000013.1"/>
</dbReference>
<sequence length="70" mass="8103">MDKLLQHLQRVGVHYLKSDSVIILEILENKLHLASEIDVLINEKVIKGIVIPLRKAVFFRKEGVKWKVIS</sequence>